<comment type="caution">
    <text evidence="2">The sequence shown here is derived from an EMBL/GenBank/DDBJ whole genome shotgun (WGS) entry which is preliminary data.</text>
</comment>
<accession>A0A0D7CFD8</accession>
<evidence type="ECO:0000313" key="2">
    <source>
        <dbReference type="EMBL" id="KIZ14736.1"/>
    </source>
</evidence>
<keyword evidence="1" id="KW-1133">Transmembrane helix</keyword>
<keyword evidence="1" id="KW-0472">Membrane</keyword>
<organism evidence="2 3">
    <name type="scientific">Streptomyces natalensis ATCC 27448</name>
    <dbReference type="NCBI Taxonomy" id="1240678"/>
    <lineage>
        <taxon>Bacteria</taxon>
        <taxon>Bacillati</taxon>
        <taxon>Actinomycetota</taxon>
        <taxon>Actinomycetes</taxon>
        <taxon>Kitasatosporales</taxon>
        <taxon>Streptomycetaceae</taxon>
        <taxon>Streptomyces</taxon>
    </lineage>
</organism>
<evidence type="ECO:0000313" key="3">
    <source>
        <dbReference type="Proteomes" id="UP000032458"/>
    </source>
</evidence>
<dbReference type="AlphaFoldDB" id="A0A0D7CFD8"/>
<feature type="transmembrane region" description="Helical" evidence="1">
    <location>
        <begin position="20"/>
        <end position="40"/>
    </location>
</feature>
<dbReference type="PATRIC" id="fig|1240678.4.peg.6691"/>
<keyword evidence="3" id="KW-1185">Reference proteome</keyword>
<name>A0A0D7CFD8_9ACTN</name>
<proteinExistence type="predicted"/>
<keyword evidence="1" id="KW-0812">Transmembrane</keyword>
<reference evidence="2 3" key="1">
    <citation type="submission" date="2014-09" db="EMBL/GenBank/DDBJ databases">
        <title>Draft genome sequence of Streptomyces natalensis ATCC 27448, producer of the antifungal pimaricin.</title>
        <authorList>
            <person name="Mendes M.V."/>
            <person name="Beites T."/>
            <person name="Pires S."/>
            <person name="Santos C.L."/>
            <person name="Moradas-Ferreira P."/>
        </authorList>
    </citation>
    <scope>NUCLEOTIDE SEQUENCE [LARGE SCALE GENOMIC DNA]</scope>
    <source>
        <strain evidence="2 3">ATCC 27448</strain>
    </source>
</reference>
<evidence type="ECO:0000256" key="1">
    <source>
        <dbReference type="SAM" id="Phobius"/>
    </source>
</evidence>
<gene>
    <name evidence="2" type="ORF">SNA_31280</name>
</gene>
<dbReference type="Proteomes" id="UP000032458">
    <property type="component" value="Unassembled WGS sequence"/>
</dbReference>
<sequence>MAQTPQPTASSERDAPLFSQHAAIVLVMAVIIGGLVSALTYCKSRSLADAALAGLFAAGASAPVLHKLIG</sequence>
<dbReference type="EMBL" id="JRKI01000054">
    <property type="protein sequence ID" value="KIZ14736.1"/>
    <property type="molecule type" value="Genomic_DNA"/>
</dbReference>
<protein>
    <submittedName>
        <fullName evidence="2">Uncharacterized protein</fullName>
    </submittedName>
</protein>